<feature type="transmembrane region" description="Helical" evidence="6">
    <location>
        <begin position="70"/>
        <end position="87"/>
    </location>
</feature>
<dbReference type="Proteomes" id="UP000824134">
    <property type="component" value="Unassembled WGS sequence"/>
</dbReference>
<keyword evidence="6" id="KW-1003">Cell membrane</keyword>
<evidence type="ECO:0000256" key="3">
    <source>
        <dbReference type="ARBA" id="ARBA00022692"/>
    </source>
</evidence>
<keyword evidence="4 6" id="KW-1133">Transmembrane helix</keyword>
<proteinExistence type="inferred from homology"/>
<protein>
    <recommendedName>
        <fullName evidence="6">Probable membrane transporter protein</fullName>
    </recommendedName>
</protein>
<dbReference type="InterPro" id="IPR051598">
    <property type="entry name" value="TSUP/Inactive_protease-like"/>
</dbReference>
<dbReference type="EMBL" id="DXCN01000041">
    <property type="protein sequence ID" value="HIY95127.1"/>
    <property type="molecule type" value="Genomic_DNA"/>
</dbReference>
<dbReference type="Pfam" id="PF01925">
    <property type="entry name" value="TauE"/>
    <property type="match status" value="1"/>
</dbReference>
<keyword evidence="3 6" id="KW-0812">Transmembrane</keyword>
<comment type="similarity">
    <text evidence="2 6">Belongs to the 4-toluene sulfonate uptake permease (TSUP) (TC 2.A.102) family.</text>
</comment>
<name>A0A9D1ZS36_9MICC</name>
<feature type="transmembrane region" description="Helical" evidence="6">
    <location>
        <begin position="36"/>
        <end position="58"/>
    </location>
</feature>
<accession>A0A9D1ZS36</accession>
<feature type="transmembrane region" description="Helical" evidence="6">
    <location>
        <begin position="145"/>
        <end position="168"/>
    </location>
</feature>
<gene>
    <name evidence="7" type="ORF">H9821_05625</name>
</gene>
<dbReference type="InterPro" id="IPR002781">
    <property type="entry name" value="TM_pro_TauE-like"/>
</dbReference>
<feature type="transmembrane region" description="Helical" evidence="6">
    <location>
        <begin position="212"/>
        <end position="231"/>
    </location>
</feature>
<evidence type="ECO:0000256" key="4">
    <source>
        <dbReference type="ARBA" id="ARBA00022989"/>
    </source>
</evidence>
<keyword evidence="5 6" id="KW-0472">Membrane</keyword>
<comment type="subcellular location">
    <subcellularLocation>
        <location evidence="6">Cell membrane</location>
        <topology evidence="6">Multi-pass membrane protein</topology>
    </subcellularLocation>
    <subcellularLocation>
        <location evidence="1">Membrane</location>
        <topology evidence="1">Multi-pass membrane protein</topology>
    </subcellularLocation>
</comment>
<reference evidence="7" key="1">
    <citation type="journal article" date="2021" name="PeerJ">
        <title>Extensive microbial diversity within the chicken gut microbiome revealed by metagenomics and culture.</title>
        <authorList>
            <person name="Gilroy R."/>
            <person name="Ravi A."/>
            <person name="Getino M."/>
            <person name="Pursley I."/>
            <person name="Horton D.L."/>
            <person name="Alikhan N.F."/>
            <person name="Baker D."/>
            <person name="Gharbi K."/>
            <person name="Hall N."/>
            <person name="Watson M."/>
            <person name="Adriaenssens E.M."/>
            <person name="Foster-Nyarko E."/>
            <person name="Jarju S."/>
            <person name="Secka A."/>
            <person name="Antonio M."/>
            <person name="Oren A."/>
            <person name="Chaudhuri R.R."/>
            <person name="La Ragione R."/>
            <person name="Hildebrand F."/>
            <person name="Pallen M.J."/>
        </authorList>
    </citation>
    <scope>NUCLEOTIDE SEQUENCE</scope>
    <source>
        <strain evidence="7">ChiHjej12B11-9195</strain>
    </source>
</reference>
<evidence type="ECO:0000313" key="7">
    <source>
        <dbReference type="EMBL" id="HIY95127.1"/>
    </source>
</evidence>
<reference evidence="7" key="2">
    <citation type="submission" date="2021-04" db="EMBL/GenBank/DDBJ databases">
        <authorList>
            <person name="Gilroy R."/>
        </authorList>
    </citation>
    <scope>NUCLEOTIDE SEQUENCE</scope>
    <source>
        <strain evidence="7">ChiHjej12B11-9195</strain>
    </source>
</reference>
<evidence type="ECO:0000256" key="1">
    <source>
        <dbReference type="ARBA" id="ARBA00004141"/>
    </source>
</evidence>
<dbReference type="AlphaFoldDB" id="A0A9D1ZS36"/>
<sequence>MLLALSGGLAVGLLMGALGGGGAILAIPLLVYGFGFAPTQATLASLVIVGIGAITGVATHARTLDWRRGAVFGAFGMAGAYIGRLLAAGLDGTLLLLAFSLLLLVVASLMVGKTRRASAPGRGGRQKNGQDAAALFASPRQGLRLVGAATGVGFLTGFFGVGGGFAIVPALTLILGLSMGVAVGTSLLVILINSTLALALGAGALASLDWGALAPLLLAVVAGTLLGTWLGQRMLTRTLQVGFAGFLYLVAVYMAISSVVELMR</sequence>
<dbReference type="GO" id="GO:0005886">
    <property type="term" value="C:plasma membrane"/>
    <property type="evidence" value="ECO:0007669"/>
    <property type="project" value="UniProtKB-SubCell"/>
</dbReference>
<evidence type="ECO:0000256" key="2">
    <source>
        <dbReference type="ARBA" id="ARBA00009142"/>
    </source>
</evidence>
<feature type="transmembrane region" description="Helical" evidence="6">
    <location>
        <begin position="243"/>
        <end position="263"/>
    </location>
</feature>
<evidence type="ECO:0000313" key="8">
    <source>
        <dbReference type="Proteomes" id="UP000824134"/>
    </source>
</evidence>
<feature type="transmembrane region" description="Helical" evidence="6">
    <location>
        <begin position="174"/>
        <end position="200"/>
    </location>
</feature>
<evidence type="ECO:0000256" key="6">
    <source>
        <dbReference type="RuleBase" id="RU363041"/>
    </source>
</evidence>
<evidence type="ECO:0000256" key="5">
    <source>
        <dbReference type="ARBA" id="ARBA00023136"/>
    </source>
</evidence>
<dbReference type="PANTHER" id="PTHR43701:SF2">
    <property type="entry name" value="MEMBRANE TRANSPORTER PROTEIN YJNA-RELATED"/>
    <property type="match status" value="1"/>
</dbReference>
<organism evidence="7 8">
    <name type="scientific">Candidatus Rothia avicola</name>
    <dbReference type="NCBI Taxonomy" id="2840478"/>
    <lineage>
        <taxon>Bacteria</taxon>
        <taxon>Bacillati</taxon>
        <taxon>Actinomycetota</taxon>
        <taxon>Actinomycetes</taxon>
        <taxon>Micrococcales</taxon>
        <taxon>Micrococcaceae</taxon>
        <taxon>Rothia</taxon>
    </lineage>
</organism>
<comment type="caution">
    <text evidence="7">The sequence shown here is derived from an EMBL/GenBank/DDBJ whole genome shotgun (WGS) entry which is preliminary data.</text>
</comment>
<feature type="transmembrane region" description="Helical" evidence="6">
    <location>
        <begin position="93"/>
        <end position="112"/>
    </location>
</feature>
<dbReference type="PANTHER" id="PTHR43701">
    <property type="entry name" value="MEMBRANE TRANSPORTER PROTEIN MJ0441-RELATED"/>
    <property type="match status" value="1"/>
</dbReference>